<name>A0A8X7XMA7_POPTO</name>
<proteinExistence type="predicted"/>
<accession>A0A8X7XMA7</accession>
<dbReference type="PANTHER" id="PTHR47481:SF22">
    <property type="entry name" value="RETROTRANSPOSON GAG DOMAIN-CONTAINING PROTEIN"/>
    <property type="match status" value="1"/>
</dbReference>
<comment type="caution">
    <text evidence="1">The sequence shown here is derived from an EMBL/GenBank/DDBJ whole genome shotgun (WGS) entry which is preliminary data.</text>
</comment>
<dbReference type="Proteomes" id="UP000886885">
    <property type="component" value="Unassembled WGS sequence"/>
</dbReference>
<keyword evidence="2" id="KW-1185">Reference proteome</keyword>
<evidence type="ECO:0000313" key="1">
    <source>
        <dbReference type="EMBL" id="KAG6736073.1"/>
    </source>
</evidence>
<sequence length="236" mass="26077">MAQIIGHTTSQSTWNALEKTLSSSKAKIMQLRLELQSIKKGSLSMINYIMKVKRAADNLAIIGESVSKQDQVMNLFGGLDFDSNYVSSSNNRGGGRRYNGSRGHNYTSFTPNASNYNYRGRGRGVEDIIQSVQRSHNVSYVADLAIQNQNNILVMVASSNNLANDNWNLDSEASYHLTRNIGNLTNSTPYTGTDKVTISNANLISVAKFCSDNNALIEFQSNSFLVKDLYTKKILA</sequence>
<dbReference type="EMBL" id="JAAWWB010001383">
    <property type="protein sequence ID" value="KAG6736073.1"/>
    <property type="molecule type" value="Genomic_DNA"/>
</dbReference>
<dbReference type="AlphaFoldDB" id="A0A8X7XMA7"/>
<reference evidence="1" key="1">
    <citation type="journal article" date="2020" name="bioRxiv">
        <title>Hybrid origin of Populus tomentosa Carr. identified through genome sequencing and phylogenomic analysis.</title>
        <authorList>
            <person name="An X."/>
            <person name="Gao K."/>
            <person name="Chen Z."/>
            <person name="Li J."/>
            <person name="Yang X."/>
            <person name="Yang X."/>
            <person name="Zhou J."/>
            <person name="Guo T."/>
            <person name="Zhao T."/>
            <person name="Huang S."/>
            <person name="Miao D."/>
            <person name="Khan W.U."/>
            <person name="Rao P."/>
            <person name="Ye M."/>
            <person name="Lei B."/>
            <person name="Liao W."/>
            <person name="Wang J."/>
            <person name="Ji L."/>
            <person name="Li Y."/>
            <person name="Guo B."/>
            <person name="Mustafa N.S."/>
            <person name="Li S."/>
            <person name="Yun Q."/>
            <person name="Keller S.R."/>
            <person name="Mao J."/>
            <person name="Zhang R."/>
            <person name="Strauss S.H."/>
        </authorList>
    </citation>
    <scope>NUCLEOTIDE SEQUENCE</scope>
    <source>
        <strain evidence="1">GM15</strain>
        <tissue evidence="1">Leaf</tissue>
    </source>
</reference>
<dbReference type="PANTHER" id="PTHR47481">
    <property type="match status" value="1"/>
</dbReference>
<organism evidence="1 2">
    <name type="scientific">Populus tomentosa</name>
    <name type="common">Chinese white poplar</name>
    <dbReference type="NCBI Taxonomy" id="118781"/>
    <lineage>
        <taxon>Eukaryota</taxon>
        <taxon>Viridiplantae</taxon>
        <taxon>Streptophyta</taxon>
        <taxon>Embryophyta</taxon>
        <taxon>Tracheophyta</taxon>
        <taxon>Spermatophyta</taxon>
        <taxon>Magnoliopsida</taxon>
        <taxon>eudicotyledons</taxon>
        <taxon>Gunneridae</taxon>
        <taxon>Pentapetalae</taxon>
        <taxon>rosids</taxon>
        <taxon>fabids</taxon>
        <taxon>Malpighiales</taxon>
        <taxon>Salicaceae</taxon>
        <taxon>Saliceae</taxon>
        <taxon>Populus</taxon>
    </lineage>
</organism>
<dbReference type="OrthoDB" id="1845088at2759"/>
<protein>
    <submittedName>
        <fullName evidence="1">Uncharacterized protein</fullName>
    </submittedName>
</protein>
<evidence type="ECO:0000313" key="2">
    <source>
        <dbReference type="Proteomes" id="UP000886885"/>
    </source>
</evidence>
<gene>
    <name evidence="1" type="ORF">POTOM_061231</name>
</gene>